<evidence type="ECO:0000313" key="11">
    <source>
        <dbReference type="EMBL" id="PFX25205.1"/>
    </source>
</evidence>
<gene>
    <name evidence="11" type="primary">asrgl1</name>
    <name evidence="11" type="ORF">AWC38_SpisGene10175</name>
</gene>
<comment type="catalytic activity">
    <reaction evidence="6">
        <text>L-asparagine + H2O = L-aspartate + NH4(+)</text>
        <dbReference type="Rhea" id="RHEA:21016"/>
        <dbReference type="ChEBI" id="CHEBI:15377"/>
        <dbReference type="ChEBI" id="CHEBI:28938"/>
        <dbReference type="ChEBI" id="CHEBI:29991"/>
        <dbReference type="ChEBI" id="CHEBI:58048"/>
        <dbReference type="EC" id="3.5.1.1"/>
    </reaction>
</comment>
<dbReference type="CDD" id="cd04702">
    <property type="entry name" value="ASRGL1_like"/>
    <property type="match status" value="1"/>
</dbReference>
<dbReference type="GO" id="GO:0004067">
    <property type="term" value="F:asparaginase activity"/>
    <property type="evidence" value="ECO:0007669"/>
    <property type="project" value="UniProtKB-EC"/>
</dbReference>
<comment type="caution">
    <text evidence="11">The sequence shown here is derived from an EMBL/GenBank/DDBJ whole genome shotgun (WGS) entry which is preliminary data.</text>
</comment>
<evidence type="ECO:0000256" key="6">
    <source>
        <dbReference type="ARBA" id="ARBA00049366"/>
    </source>
</evidence>
<organism evidence="11 12">
    <name type="scientific">Stylophora pistillata</name>
    <name type="common">Smooth cauliflower coral</name>
    <dbReference type="NCBI Taxonomy" id="50429"/>
    <lineage>
        <taxon>Eukaryota</taxon>
        <taxon>Metazoa</taxon>
        <taxon>Cnidaria</taxon>
        <taxon>Anthozoa</taxon>
        <taxon>Hexacorallia</taxon>
        <taxon>Scleractinia</taxon>
        <taxon>Astrocoeniina</taxon>
        <taxon>Pocilloporidae</taxon>
        <taxon>Stylophora</taxon>
    </lineage>
</organism>
<proteinExistence type="inferred from homology"/>
<evidence type="ECO:0000256" key="4">
    <source>
        <dbReference type="ARBA" id="ARBA00022801"/>
    </source>
</evidence>
<feature type="binding site" evidence="8">
    <location>
        <begin position="230"/>
        <end position="233"/>
    </location>
    <ligand>
        <name>substrate</name>
    </ligand>
</feature>
<dbReference type="PANTHER" id="PTHR10188">
    <property type="entry name" value="L-ASPARAGINASE"/>
    <property type="match status" value="1"/>
</dbReference>
<dbReference type="SUPFAM" id="SSF56235">
    <property type="entry name" value="N-terminal nucleophile aminohydrolases (Ntn hydrolases)"/>
    <property type="match status" value="1"/>
</dbReference>
<dbReference type="PANTHER" id="PTHR10188:SF43">
    <property type="entry name" value="ASPARAGINASE (EUROFUNG)"/>
    <property type="match status" value="1"/>
</dbReference>
<evidence type="ECO:0000256" key="7">
    <source>
        <dbReference type="PIRSR" id="PIRSR600246-1"/>
    </source>
</evidence>
<evidence type="ECO:0000256" key="8">
    <source>
        <dbReference type="PIRSR" id="PIRSR600246-2"/>
    </source>
</evidence>
<evidence type="ECO:0000256" key="1">
    <source>
        <dbReference type="ARBA" id="ARBA00000306"/>
    </source>
</evidence>
<evidence type="ECO:0000256" key="5">
    <source>
        <dbReference type="ARBA" id="ARBA00022813"/>
    </source>
</evidence>
<dbReference type="FunFam" id="3.60.20.30:FF:000001">
    <property type="entry name" value="Isoaspartyl peptidase/L-asparaginase"/>
    <property type="match status" value="1"/>
</dbReference>
<name>A0A2B4S9R7_STYPI</name>
<feature type="region of interest" description="Disordered" evidence="10">
    <location>
        <begin position="166"/>
        <end position="198"/>
    </location>
</feature>
<dbReference type="STRING" id="50429.A0A2B4S9R7"/>
<accession>A0A2B4S9R7</accession>
<dbReference type="EMBL" id="LSMT01000157">
    <property type="protein sequence ID" value="PFX25205.1"/>
    <property type="molecule type" value="Genomic_DNA"/>
</dbReference>
<feature type="compositionally biased region" description="Basic and acidic residues" evidence="10">
    <location>
        <begin position="179"/>
        <end position="198"/>
    </location>
</feature>
<dbReference type="AlphaFoldDB" id="A0A2B4S9R7"/>
<keyword evidence="4" id="KW-0378">Hydrolase</keyword>
<reference evidence="12" key="1">
    <citation type="journal article" date="2017" name="bioRxiv">
        <title>Comparative analysis of the genomes of Stylophora pistillata and Acropora digitifera provides evidence for extensive differences between species of corals.</title>
        <authorList>
            <person name="Voolstra C.R."/>
            <person name="Li Y."/>
            <person name="Liew Y.J."/>
            <person name="Baumgarten S."/>
            <person name="Zoccola D."/>
            <person name="Flot J.-F."/>
            <person name="Tambutte S."/>
            <person name="Allemand D."/>
            <person name="Aranda M."/>
        </authorList>
    </citation>
    <scope>NUCLEOTIDE SEQUENCE [LARGE SCALE GENOMIC DNA]</scope>
</reference>
<protein>
    <submittedName>
        <fullName evidence="11">Isoaspartyl peptidase/L-asparaginase</fullName>
    </submittedName>
</protein>
<dbReference type="GO" id="GO:0006508">
    <property type="term" value="P:proteolysis"/>
    <property type="evidence" value="ECO:0007669"/>
    <property type="project" value="UniProtKB-KW"/>
</dbReference>
<dbReference type="GO" id="GO:0008798">
    <property type="term" value="F:beta-aspartyl-peptidase activity"/>
    <property type="evidence" value="ECO:0007669"/>
    <property type="project" value="UniProtKB-EC"/>
</dbReference>
<dbReference type="GO" id="GO:0005737">
    <property type="term" value="C:cytoplasm"/>
    <property type="evidence" value="ECO:0007669"/>
    <property type="project" value="TreeGrafter"/>
</dbReference>
<feature type="binding site" evidence="8">
    <location>
        <begin position="252"/>
        <end position="255"/>
    </location>
    <ligand>
        <name>substrate</name>
    </ligand>
</feature>
<feature type="site" description="Cleavage; by autolysis" evidence="9">
    <location>
        <begin position="201"/>
        <end position="202"/>
    </location>
</feature>
<comment type="catalytic activity">
    <reaction evidence="1">
        <text>Cleavage of a beta-linked Asp residue from the N-terminus of a polypeptide.</text>
        <dbReference type="EC" id="3.4.19.5"/>
    </reaction>
</comment>
<feature type="active site" description="Nucleophile" evidence="7">
    <location>
        <position position="202"/>
    </location>
</feature>
<keyword evidence="5" id="KW-0068">Autocatalytic cleavage</keyword>
<evidence type="ECO:0000256" key="9">
    <source>
        <dbReference type="PIRSR" id="PIRSR600246-3"/>
    </source>
</evidence>
<evidence type="ECO:0000256" key="10">
    <source>
        <dbReference type="SAM" id="MobiDB-lite"/>
    </source>
</evidence>
<sequence length="349" mass="37285">MPKFPATVSHSDETSRPCIIVHGGAGEIPIPRRTSCLSAVKEAAKIGYLMLLEGKSALDAVEAATRSMEDSGVLNAGRGCYLTEEGTVELDAMIMDGQTLNTGAVACVKNIANPISLARKLMTDTSHCMLAGEGALKFARKIDFPISEDPSLLISNRSQQLYLEKKSKQENLEESASSKSKDSNLQDDHKKKTETQFDEHDTVGAVAIDTNGHIAVAVSTGGTSNKMCGRVGDSPLVGSGAYANQQAGAVCTGHGESLLKVLLSRDVVYSVENGMTPRYACRKVISKMAEQTGGHGGVICLDKFGNIGLEFNTGRMVWASVTDEGFLKYGIDPGKEIMNYDSPLKKMLE</sequence>
<dbReference type="InterPro" id="IPR029055">
    <property type="entry name" value="Ntn_hydrolases_N"/>
</dbReference>
<evidence type="ECO:0000313" key="12">
    <source>
        <dbReference type="Proteomes" id="UP000225706"/>
    </source>
</evidence>
<keyword evidence="12" id="KW-1185">Reference proteome</keyword>
<keyword evidence="3" id="KW-0645">Protease</keyword>
<evidence type="ECO:0000256" key="3">
    <source>
        <dbReference type="ARBA" id="ARBA00022670"/>
    </source>
</evidence>
<evidence type="ECO:0000256" key="2">
    <source>
        <dbReference type="ARBA" id="ARBA00010872"/>
    </source>
</evidence>
<dbReference type="Proteomes" id="UP000225706">
    <property type="component" value="Unassembled WGS sequence"/>
</dbReference>
<dbReference type="Pfam" id="PF01112">
    <property type="entry name" value="Asparaginase_2"/>
    <property type="match status" value="1"/>
</dbReference>
<dbReference type="InterPro" id="IPR000246">
    <property type="entry name" value="Peptidase_T2"/>
</dbReference>
<dbReference type="InterPro" id="IPR033844">
    <property type="entry name" value="ASRGL1_meta"/>
</dbReference>
<dbReference type="OrthoDB" id="2262349at2759"/>
<comment type="similarity">
    <text evidence="2">Belongs to the Ntn-hydrolase family.</text>
</comment>
<dbReference type="Gene3D" id="3.60.20.30">
    <property type="entry name" value="(Glycosyl)asparaginase"/>
    <property type="match status" value="1"/>
</dbReference>